<dbReference type="InterPro" id="IPR012972">
    <property type="entry name" value="NLE"/>
</dbReference>
<dbReference type="Gene3D" id="2.130.10.10">
    <property type="entry name" value="YVTN repeat-like/Quinoprotein amine dehydrogenase"/>
    <property type="match status" value="1"/>
</dbReference>
<keyword evidence="2 5" id="KW-0853">WD repeat</keyword>
<feature type="repeat" description="WD" evidence="5">
    <location>
        <begin position="135"/>
        <end position="176"/>
    </location>
</feature>
<dbReference type="PROSITE" id="PS50294">
    <property type="entry name" value="WD_REPEATS_REGION"/>
    <property type="match status" value="6"/>
</dbReference>
<feature type="repeat" description="WD" evidence="5">
    <location>
        <begin position="266"/>
        <end position="311"/>
    </location>
</feature>
<dbReference type="PROSITE" id="PS00678">
    <property type="entry name" value="WD_REPEATS_1"/>
    <property type="match status" value="1"/>
</dbReference>
<dbReference type="InterPro" id="IPR019775">
    <property type="entry name" value="WD40_repeat_CS"/>
</dbReference>
<dbReference type="AlphaFoldDB" id="A0AA36IUJ8"/>
<evidence type="ECO:0000313" key="7">
    <source>
        <dbReference type="EMBL" id="CAJ1393794.1"/>
    </source>
</evidence>
<organism evidence="7 8">
    <name type="scientific">Effrenium voratum</name>
    <dbReference type="NCBI Taxonomy" id="2562239"/>
    <lineage>
        <taxon>Eukaryota</taxon>
        <taxon>Sar</taxon>
        <taxon>Alveolata</taxon>
        <taxon>Dinophyceae</taxon>
        <taxon>Suessiales</taxon>
        <taxon>Symbiodiniaceae</taxon>
        <taxon>Effrenium</taxon>
    </lineage>
</organism>
<name>A0AA36IUJ8_9DINO</name>
<dbReference type="Pfam" id="PF08154">
    <property type="entry name" value="NLE"/>
    <property type="match status" value="1"/>
</dbReference>
<reference evidence="7" key="1">
    <citation type="submission" date="2023-08" db="EMBL/GenBank/DDBJ databases">
        <authorList>
            <person name="Chen Y."/>
            <person name="Shah S."/>
            <person name="Dougan E. K."/>
            <person name="Thang M."/>
            <person name="Chan C."/>
        </authorList>
    </citation>
    <scope>NUCLEOTIDE SEQUENCE</scope>
</reference>
<dbReference type="CDD" id="cd00200">
    <property type="entry name" value="WD40"/>
    <property type="match status" value="1"/>
</dbReference>
<accession>A0AA36IUJ8</accession>
<dbReference type="PANTHER" id="PTHR19848">
    <property type="entry name" value="WD40 REPEAT PROTEIN"/>
    <property type="match status" value="1"/>
</dbReference>
<dbReference type="InterPro" id="IPR001680">
    <property type="entry name" value="WD40_rpt"/>
</dbReference>
<dbReference type="Proteomes" id="UP001178507">
    <property type="component" value="Unassembled WGS sequence"/>
</dbReference>
<comment type="caution">
    <text evidence="7">The sequence shown here is derived from an EMBL/GenBank/DDBJ whole genome shotgun (WGS) entry which is preliminary data.</text>
</comment>
<comment type="subcellular location">
    <subcellularLocation>
        <location evidence="1">Nucleus</location>
        <location evidence="1">Nucleolus</location>
    </subcellularLocation>
</comment>
<feature type="repeat" description="WD" evidence="5">
    <location>
        <begin position="434"/>
        <end position="475"/>
    </location>
</feature>
<dbReference type="SMART" id="SM00320">
    <property type="entry name" value="WD40"/>
    <property type="match status" value="8"/>
</dbReference>
<dbReference type="PROSITE" id="PS50082">
    <property type="entry name" value="WD_REPEATS_2"/>
    <property type="match status" value="7"/>
</dbReference>
<protein>
    <recommendedName>
        <fullName evidence="6">NLE domain-containing protein</fullName>
    </recommendedName>
</protein>
<gene>
    <name evidence="7" type="ORF">EVOR1521_LOCUS18581</name>
</gene>
<evidence type="ECO:0000259" key="6">
    <source>
        <dbReference type="Pfam" id="PF08154"/>
    </source>
</evidence>
<dbReference type="PANTHER" id="PTHR19848:SF0">
    <property type="entry name" value="NOTCHLESS PROTEIN HOMOLOG 1"/>
    <property type="match status" value="1"/>
</dbReference>
<evidence type="ECO:0000256" key="3">
    <source>
        <dbReference type="ARBA" id="ARBA00022737"/>
    </source>
</evidence>
<feature type="domain" description="NLE" evidence="6">
    <location>
        <begin position="40"/>
        <end position="97"/>
    </location>
</feature>
<dbReference type="InterPro" id="IPR020472">
    <property type="entry name" value="WD40_PAC1"/>
</dbReference>
<evidence type="ECO:0000313" key="8">
    <source>
        <dbReference type="Proteomes" id="UP001178507"/>
    </source>
</evidence>
<proteinExistence type="predicted"/>
<keyword evidence="3" id="KW-0677">Repeat</keyword>
<dbReference type="Pfam" id="PF00400">
    <property type="entry name" value="WD40"/>
    <property type="match status" value="7"/>
</dbReference>
<keyword evidence="8" id="KW-1185">Reference proteome</keyword>
<dbReference type="EMBL" id="CAUJNA010002657">
    <property type="protein sequence ID" value="CAJ1393794.1"/>
    <property type="molecule type" value="Genomic_DNA"/>
</dbReference>
<keyword evidence="4" id="KW-0539">Nucleus</keyword>
<feature type="repeat" description="WD" evidence="5">
    <location>
        <begin position="476"/>
        <end position="509"/>
    </location>
</feature>
<evidence type="ECO:0000256" key="4">
    <source>
        <dbReference type="ARBA" id="ARBA00023242"/>
    </source>
</evidence>
<evidence type="ECO:0000256" key="2">
    <source>
        <dbReference type="ARBA" id="ARBA00022574"/>
    </source>
</evidence>
<sequence length="509" mass="55806">MSARPNKKRRVADKKATADAVSGKLKAAAQAALAIDGQALVQFVDPEGKSAGPQLDVPLGTSKEQLGTLLNQLLENAEEMPYSFHLEDNEITSNLAASFSKLAKGSQSTERVLNITYYPLAVFRVRPVTRCTSSLSGHIEAVLCVSFSPDSTKLASGSGDSTVRLWDLNTELPKHTCKGHLNWVLAVAWSPDGSRLASAGMDKIVLVWCTSSGKNIGALKGHSQPVTCATWQPLHVAEAFPWLATSSKDTTVRIWDTTAGACLRTLSSHAQPVMQVRWSGEKEDTGGVIYTAGRDCVIKVWNPKDGSMLNELKGHGHWINTLALNLDYVIRSGPFSHEPQKFADLAEKKEAAKKRYAEALELCGGERLLSGSDDFTLFLWKPLASKHPVCRMTGHQKIVNQVAFSPDGRWFASASFDKSVRLWDGRTGKYVHAFRGHVGDVYQLAWSADSRLLVSVSKDSTAKCWDIARRKLLEDLPGHADEVFAVDWSLDGTRVATGSKDRLLKIWRH</sequence>
<feature type="repeat" description="WD" evidence="5">
    <location>
        <begin position="392"/>
        <end position="433"/>
    </location>
</feature>
<feature type="repeat" description="WD" evidence="5">
    <location>
        <begin position="177"/>
        <end position="218"/>
    </location>
</feature>
<dbReference type="PRINTS" id="PR00320">
    <property type="entry name" value="GPROTEINBRPT"/>
</dbReference>
<dbReference type="InterPro" id="IPR015943">
    <property type="entry name" value="WD40/YVTN_repeat-like_dom_sf"/>
</dbReference>
<feature type="repeat" description="WD" evidence="5">
    <location>
        <begin position="219"/>
        <end position="265"/>
    </location>
</feature>
<evidence type="ECO:0000256" key="1">
    <source>
        <dbReference type="ARBA" id="ARBA00004604"/>
    </source>
</evidence>
<dbReference type="GO" id="GO:0005730">
    <property type="term" value="C:nucleolus"/>
    <property type="evidence" value="ECO:0007669"/>
    <property type="project" value="UniProtKB-SubCell"/>
</dbReference>
<dbReference type="SUPFAM" id="SSF50978">
    <property type="entry name" value="WD40 repeat-like"/>
    <property type="match status" value="1"/>
</dbReference>
<evidence type="ECO:0000256" key="5">
    <source>
        <dbReference type="PROSITE-ProRule" id="PRU00221"/>
    </source>
</evidence>
<dbReference type="InterPro" id="IPR036322">
    <property type="entry name" value="WD40_repeat_dom_sf"/>
</dbReference>
<dbReference type="GO" id="GO:0000027">
    <property type="term" value="P:ribosomal large subunit assembly"/>
    <property type="evidence" value="ECO:0007669"/>
    <property type="project" value="TreeGrafter"/>
</dbReference>